<dbReference type="GO" id="GO:0051287">
    <property type="term" value="F:NAD binding"/>
    <property type="evidence" value="ECO:0007669"/>
    <property type="project" value="InterPro"/>
</dbReference>
<evidence type="ECO:0000259" key="6">
    <source>
        <dbReference type="Pfam" id="PF02826"/>
    </source>
</evidence>
<dbReference type="SUPFAM" id="SSF52283">
    <property type="entry name" value="Formate/glycerate dehydrogenase catalytic domain-like"/>
    <property type="match status" value="1"/>
</dbReference>
<dbReference type="InterPro" id="IPR029753">
    <property type="entry name" value="D-isomer_DH_CS"/>
</dbReference>
<evidence type="ECO:0000256" key="1">
    <source>
        <dbReference type="ARBA" id="ARBA00005854"/>
    </source>
</evidence>
<evidence type="ECO:0000256" key="2">
    <source>
        <dbReference type="ARBA" id="ARBA00023002"/>
    </source>
</evidence>
<dbReference type="InterPro" id="IPR006140">
    <property type="entry name" value="D-isomer_DH_NAD-bd"/>
</dbReference>
<dbReference type="FunFam" id="3.40.50.720:FF:000203">
    <property type="entry name" value="D-3-phosphoglycerate dehydrogenase (SerA)"/>
    <property type="match status" value="1"/>
</dbReference>
<dbReference type="GO" id="GO:0005829">
    <property type="term" value="C:cytosol"/>
    <property type="evidence" value="ECO:0007669"/>
    <property type="project" value="TreeGrafter"/>
</dbReference>
<dbReference type="Pfam" id="PF00389">
    <property type="entry name" value="2-Hacid_dh"/>
    <property type="match status" value="1"/>
</dbReference>
<dbReference type="PROSITE" id="PS00671">
    <property type="entry name" value="D_2_HYDROXYACID_DH_3"/>
    <property type="match status" value="1"/>
</dbReference>
<evidence type="ECO:0000313" key="8">
    <source>
        <dbReference type="Proteomes" id="UP000006250"/>
    </source>
</evidence>
<dbReference type="OrthoDB" id="9793626at2"/>
<evidence type="ECO:0000256" key="3">
    <source>
        <dbReference type="ARBA" id="ARBA00023027"/>
    </source>
</evidence>
<dbReference type="eggNOG" id="COG1052">
    <property type="taxonomic scope" value="Bacteria"/>
</dbReference>
<dbReference type="InterPro" id="IPR006139">
    <property type="entry name" value="D-isomer_2_OHA_DH_cat_dom"/>
</dbReference>
<feature type="domain" description="D-isomer specific 2-hydroxyacid dehydrogenase catalytic" evidence="5">
    <location>
        <begin position="7"/>
        <end position="321"/>
    </location>
</feature>
<dbReference type="Pfam" id="PF02826">
    <property type="entry name" value="2-Hacid_dh_C"/>
    <property type="match status" value="1"/>
</dbReference>
<keyword evidence="3" id="KW-0520">NAD</keyword>
<comment type="similarity">
    <text evidence="1 4">Belongs to the D-isomer specific 2-hydroxyacid dehydrogenase family.</text>
</comment>
<comment type="caution">
    <text evidence="7">The sequence shown here is derived from an EMBL/GenBank/DDBJ whole genome shotgun (WGS) entry which is preliminary data.</text>
</comment>
<dbReference type="Gene3D" id="3.40.50.720">
    <property type="entry name" value="NAD(P)-binding Rossmann-like Domain"/>
    <property type="match status" value="2"/>
</dbReference>
<dbReference type="PANTHER" id="PTHR10996:SF283">
    <property type="entry name" value="GLYOXYLATE_HYDROXYPYRUVATE REDUCTASE B"/>
    <property type="match status" value="1"/>
</dbReference>
<dbReference type="GO" id="GO:0016618">
    <property type="term" value="F:hydroxypyruvate reductase [NAD(P)H] activity"/>
    <property type="evidence" value="ECO:0007669"/>
    <property type="project" value="TreeGrafter"/>
</dbReference>
<reference evidence="7 8" key="1">
    <citation type="submission" date="2010-08" db="EMBL/GenBank/DDBJ databases">
        <title>The draft genome of Desulfovibrio fructosovorans JJ.</title>
        <authorList>
            <consortium name="US DOE Joint Genome Institute (JGI-PGF)"/>
            <person name="Lucas S."/>
            <person name="Copeland A."/>
            <person name="Lapidus A."/>
            <person name="Cheng J.-F."/>
            <person name="Bruce D."/>
            <person name="Goodwin L."/>
            <person name="Pitluck S."/>
            <person name="Land M.L."/>
            <person name="Hauser L."/>
            <person name="Chang Y.-J."/>
            <person name="Jeffries C."/>
            <person name="Wall J.D."/>
            <person name="Stahl D.A."/>
            <person name="Arkin A.P."/>
            <person name="Dehal P."/>
            <person name="Stolyar S.M."/>
            <person name="Hazen T.C."/>
            <person name="Woyke T.J."/>
        </authorList>
    </citation>
    <scope>NUCLEOTIDE SEQUENCE [LARGE SCALE GENOMIC DNA]</scope>
    <source>
        <strain evidence="7 8">JJ</strain>
    </source>
</reference>
<evidence type="ECO:0000259" key="5">
    <source>
        <dbReference type="Pfam" id="PF00389"/>
    </source>
</evidence>
<dbReference type="CDD" id="cd05301">
    <property type="entry name" value="GDH"/>
    <property type="match status" value="1"/>
</dbReference>
<dbReference type="InterPro" id="IPR050223">
    <property type="entry name" value="D-isomer_2-hydroxyacid_DH"/>
</dbReference>
<dbReference type="EMBL" id="AECZ01000012">
    <property type="protein sequence ID" value="EFL51127.1"/>
    <property type="molecule type" value="Genomic_DNA"/>
</dbReference>
<proteinExistence type="inferred from homology"/>
<dbReference type="STRING" id="596151.DesfrDRAFT_2072"/>
<dbReference type="PANTHER" id="PTHR10996">
    <property type="entry name" value="2-HYDROXYACID DEHYDROGENASE-RELATED"/>
    <property type="match status" value="1"/>
</dbReference>
<dbReference type="AlphaFoldDB" id="E1JWS3"/>
<dbReference type="GO" id="GO:0030267">
    <property type="term" value="F:glyoxylate reductase (NADPH) activity"/>
    <property type="evidence" value="ECO:0007669"/>
    <property type="project" value="TreeGrafter"/>
</dbReference>
<accession>E1JWS3</accession>
<dbReference type="SUPFAM" id="SSF51735">
    <property type="entry name" value="NAD(P)-binding Rossmann-fold domains"/>
    <property type="match status" value="1"/>
</dbReference>
<feature type="domain" description="D-isomer specific 2-hydroxyacid dehydrogenase NAD-binding" evidence="6">
    <location>
        <begin position="112"/>
        <end position="289"/>
    </location>
</feature>
<keyword evidence="2 4" id="KW-0560">Oxidoreductase</keyword>
<dbReference type="RefSeq" id="WP_005993594.1">
    <property type="nucleotide sequence ID" value="NZ_AECZ01000012.1"/>
</dbReference>
<dbReference type="InterPro" id="IPR036291">
    <property type="entry name" value="NAD(P)-bd_dom_sf"/>
</dbReference>
<gene>
    <name evidence="7" type="ORF">DesfrDRAFT_2072</name>
</gene>
<keyword evidence="8" id="KW-1185">Reference proteome</keyword>
<sequence>MAKRPSVIVTRRIPKAGLSLLRETCDVWVNPEDRPLDRAELLQHAATADGVIGLLTDRIDSGFFDAAPLLRGYANYAVGFDNIDVAEATRRGVPVSNTPDVLTTATAELAWALVFAVARQIVVSDAVMRSGNWPGWGPLQFIGQQISGKTLGIFGPGRIGTAMALMARGFAMPVVTCGGRRPNETLERECGAKRLPFEEFLATADIISIHAPLTPETRHAFNAAALARLKPTAILVNTGRGPIIDEAALVVALREKRLAGAGLDVYEFEPKMAVGLAALPNVVVTPHIGSATSEARDGMAELAARNLLAMLAGDTPPTCLNPEVLPDRGSRQS</sequence>
<protein>
    <submittedName>
        <fullName evidence="7">D-isomer specific 2-hydroxyacid dehydrogenase NAD-binding</fullName>
    </submittedName>
</protein>
<name>E1JWS3_SOLFR</name>
<dbReference type="Proteomes" id="UP000006250">
    <property type="component" value="Unassembled WGS sequence"/>
</dbReference>
<evidence type="ECO:0000313" key="7">
    <source>
        <dbReference type="EMBL" id="EFL51127.1"/>
    </source>
</evidence>
<evidence type="ECO:0000256" key="4">
    <source>
        <dbReference type="RuleBase" id="RU003719"/>
    </source>
</evidence>
<organism evidence="7 8">
    <name type="scientific">Solidesulfovibrio fructosivorans JJ]</name>
    <dbReference type="NCBI Taxonomy" id="596151"/>
    <lineage>
        <taxon>Bacteria</taxon>
        <taxon>Pseudomonadati</taxon>
        <taxon>Thermodesulfobacteriota</taxon>
        <taxon>Desulfovibrionia</taxon>
        <taxon>Desulfovibrionales</taxon>
        <taxon>Desulfovibrionaceae</taxon>
        <taxon>Solidesulfovibrio</taxon>
    </lineage>
</organism>